<evidence type="ECO:0000313" key="2">
    <source>
        <dbReference type="Proteomes" id="UP001162162"/>
    </source>
</evidence>
<gene>
    <name evidence="1" type="ORF">NQ318_014207</name>
</gene>
<name>A0AAV8X0P5_9CUCU</name>
<protein>
    <submittedName>
        <fullName evidence="1">Uncharacterized protein</fullName>
    </submittedName>
</protein>
<proteinExistence type="predicted"/>
<keyword evidence="2" id="KW-1185">Reference proteome</keyword>
<dbReference type="Proteomes" id="UP001162162">
    <property type="component" value="Unassembled WGS sequence"/>
</dbReference>
<evidence type="ECO:0000313" key="1">
    <source>
        <dbReference type="EMBL" id="KAJ8931985.1"/>
    </source>
</evidence>
<sequence length="60" mass="7041">METTCIRLGIKYIQDKDYQKAFQVFDNLLNGDLNNHTSLFKNISRFDNYFNPPVPSRSLV</sequence>
<reference evidence="1" key="1">
    <citation type="journal article" date="2023" name="Insect Mol. Biol.">
        <title>Genome sequencing provides insights into the evolution of gene families encoding plant cell wall-degrading enzymes in longhorned beetles.</title>
        <authorList>
            <person name="Shin N.R."/>
            <person name="Okamura Y."/>
            <person name="Kirsch R."/>
            <person name="Pauchet Y."/>
        </authorList>
    </citation>
    <scope>NUCLEOTIDE SEQUENCE</scope>
    <source>
        <strain evidence="1">AMC_N1</strain>
    </source>
</reference>
<accession>A0AAV8X0P5</accession>
<dbReference type="AlphaFoldDB" id="A0AAV8X0P5"/>
<comment type="caution">
    <text evidence="1">The sequence shown here is derived from an EMBL/GenBank/DDBJ whole genome shotgun (WGS) entry which is preliminary data.</text>
</comment>
<dbReference type="EMBL" id="JAPWTK010001675">
    <property type="protein sequence ID" value="KAJ8931985.1"/>
    <property type="molecule type" value="Genomic_DNA"/>
</dbReference>
<organism evidence="1 2">
    <name type="scientific">Aromia moschata</name>
    <dbReference type="NCBI Taxonomy" id="1265417"/>
    <lineage>
        <taxon>Eukaryota</taxon>
        <taxon>Metazoa</taxon>
        <taxon>Ecdysozoa</taxon>
        <taxon>Arthropoda</taxon>
        <taxon>Hexapoda</taxon>
        <taxon>Insecta</taxon>
        <taxon>Pterygota</taxon>
        <taxon>Neoptera</taxon>
        <taxon>Endopterygota</taxon>
        <taxon>Coleoptera</taxon>
        <taxon>Polyphaga</taxon>
        <taxon>Cucujiformia</taxon>
        <taxon>Chrysomeloidea</taxon>
        <taxon>Cerambycidae</taxon>
        <taxon>Cerambycinae</taxon>
        <taxon>Callichromatini</taxon>
        <taxon>Aromia</taxon>
    </lineage>
</organism>